<organism evidence="3 4">
    <name type="scientific">Gordonia mangrovi</name>
    <dbReference type="NCBI Taxonomy" id="2665643"/>
    <lineage>
        <taxon>Bacteria</taxon>
        <taxon>Bacillati</taxon>
        <taxon>Actinomycetota</taxon>
        <taxon>Actinomycetes</taxon>
        <taxon>Mycobacteriales</taxon>
        <taxon>Gordoniaceae</taxon>
        <taxon>Gordonia</taxon>
    </lineage>
</organism>
<feature type="compositionally biased region" description="Pro residues" evidence="2">
    <location>
        <begin position="61"/>
        <end position="71"/>
    </location>
</feature>
<evidence type="ECO:0000313" key="4">
    <source>
        <dbReference type="Proteomes" id="UP000475545"/>
    </source>
</evidence>
<dbReference type="EMBL" id="WMBR01000012">
    <property type="protein sequence ID" value="MXP24389.1"/>
    <property type="molecule type" value="Genomic_DNA"/>
</dbReference>
<keyword evidence="4" id="KW-1185">Reference proteome</keyword>
<evidence type="ECO:0000313" key="3">
    <source>
        <dbReference type="EMBL" id="MXP24389.1"/>
    </source>
</evidence>
<sequence>MRTVTKRELNQQTAAVLDQVTDDDPIVVTERGKPRWRLTTVAGGESTLARLEREGRYTPPSSDPTPWPESPGGPHYTDAEADALIDEMRGDH</sequence>
<dbReference type="InterPro" id="IPR036165">
    <property type="entry name" value="YefM-like_sf"/>
</dbReference>
<evidence type="ECO:0000256" key="2">
    <source>
        <dbReference type="SAM" id="MobiDB-lite"/>
    </source>
</evidence>
<dbReference type="NCBIfam" id="TIGR01552">
    <property type="entry name" value="phd_fam"/>
    <property type="match status" value="1"/>
</dbReference>
<accession>A0A6L7GWL4</accession>
<dbReference type="AlphaFoldDB" id="A0A6L7GWL4"/>
<dbReference type="RefSeq" id="WP_160904587.1">
    <property type="nucleotide sequence ID" value="NZ_CP102850.1"/>
</dbReference>
<gene>
    <name evidence="3" type="ORF">GIY30_24005</name>
</gene>
<reference evidence="3 4" key="1">
    <citation type="submission" date="2019-11" db="EMBL/GenBank/DDBJ databases">
        <title>Gordonia sp. nov., a novel actinobacterium isolated from mangrove soil in Hainan.</title>
        <authorList>
            <person name="Huang X."/>
            <person name="Xie Y."/>
            <person name="Chu X."/>
            <person name="Xiao K."/>
        </authorList>
    </citation>
    <scope>NUCLEOTIDE SEQUENCE [LARGE SCALE GENOMIC DNA]</scope>
    <source>
        <strain evidence="3 4">HNM0687</strain>
    </source>
</reference>
<name>A0A6L7GWL4_9ACTN</name>
<comment type="caution">
    <text evidence="3">The sequence shown here is derived from an EMBL/GenBank/DDBJ whole genome shotgun (WGS) entry which is preliminary data.</text>
</comment>
<dbReference type="Proteomes" id="UP000475545">
    <property type="component" value="Unassembled WGS sequence"/>
</dbReference>
<protein>
    <submittedName>
        <fullName evidence="3">Type II toxin-antitoxin system prevent-host-death family antitoxin</fullName>
    </submittedName>
</protein>
<feature type="region of interest" description="Disordered" evidence="2">
    <location>
        <begin position="42"/>
        <end position="92"/>
    </location>
</feature>
<proteinExistence type="inferred from homology"/>
<dbReference type="SUPFAM" id="SSF143120">
    <property type="entry name" value="YefM-like"/>
    <property type="match status" value="1"/>
</dbReference>
<dbReference type="Gene3D" id="3.40.1620.10">
    <property type="entry name" value="YefM-like domain"/>
    <property type="match status" value="1"/>
</dbReference>
<evidence type="ECO:0000256" key="1">
    <source>
        <dbReference type="ARBA" id="ARBA00009981"/>
    </source>
</evidence>
<comment type="similarity">
    <text evidence="1">Belongs to the phD/YefM antitoxin family.</text>
</comment>